<dbReference type="SUPFAM" id="SSF52402">
    <property type="entry name" value="Adenine nucleotide alpha hydrolases-like"/>
    <property type="match status" value="1"/>
</dbReference>
<evidence type="ECO:0000256" key="5">
    <source>
        <dbReference type="ARBA" id="ARBA00048108"/>
    </source>
</evidence>
<evidence type="ECO:0000256" key="2">
    <source>
        <dbReference type="ARBA" id="ARBA00018426"/>
    </source>
</evidence>
<evidence type="ECO:0000259" key="6">
    <source>
        <dbReference type="Pfam" id="PF01902"/>
    </source>
</evidence>
<name>A0A7S2KIS1_9STRA</name>
<sequence>MRSPIDSLSQSESSPPEIAAVSWTGGKDCNLALLHAQRDPNLSVQYLLTFRPENKPFRAHPLPFMDAQADALGLKLIHVVIPEGTTDYMQAYVDGLVRVRNDYGISVIVTGDMDLVGTNPRNWIVRCCEIVCESSDYTTSDTNTDANNNAASKDKGGHMRAYLPLWGKNRIETLEIMLDEGLEIIFTCVKSPFFDASWIRRKLDRNAIDQMKEIMEKELTEDEINRGIKPLDLCGERGEYHTMCVDGPMYKKRVDVSSIISSTGEPLREDFNTNWKGNIHNADTIWMIPCTK</sequence>
<evidence type="ECO:0000256" key="4">
    <source>
        <dbReference type="ARBA" id="ARBA00031552"/>
    </source>
</evidence>
<dbReference type="CDD" id="cd01994">
    <property type="entry name" value="AANH_PF0828-like"/>
    <property type="match status" value="1"/>
</dbReference>
<feature type="domain" description="Diphthamide synthase" evidence="6">
    <location>
        <begin position="20"/>
        <end position="129"/>
    </location>
</feature>
<evidence type="ECO:0000256" key="3">
    <source>
        <dbReference type="ARBA" id="ARBA00029814"/>
    </source>
</evidence>
<accession>A0A7S2KIS1</accession>
<comment type="catalytic activity">
    <reaction evidence="5">
        <text>diphthine-[translation elongation factor 2] + NH4(+) + ATP = diphthamide-[translation elongation factor 2] + AMP + diphosphate + H(+)</text>
        <dbReference type="Rhea" id="RHEA:19753"/>
        <dbReference type="Rhea" id="RHEA-COMP:10172"/>
        <dbReference type="Rhea" id="RHEA-COMP:10174"/>
        <dbReference type="ChEBI" id="CHEBI:15378"/>
        <dbReference type="ChEBI" id="CHEBI:16692"/>
        <dbReference type="ChEBI" id="CHEBI:28938"/>
        <dbReference type="ChEBI" id="CHEBI:30616"/>
        <dbReference type="ChEBI" id="CHEBI:33019"/>
        <dbReference type="ChEBI" id="CHEBI:82696"/>
        <dbReference type="ChEBI" id="CHEBI:456215"/>
        <dbReference type="EC" id="6.3.1.14"/>
    </reaction>
</comment>
<protein>
    <recommendedName>
        <fullName evidence="2">Diphthine--ammonia ligase</fullName>
        <ecNumber evidence="1">6.3.1.14</ecNumber>
    </recommendedName>
    <alternativeName>
        <fullName evidence="3">Diphthamide synthase</fullName>
    </alternativeName>
    <alternativeName>
        <fullName evidence="4">Diphthamide synthetase</fullName>
    </alternativeName>
</protein>
<dbReference type="Gene3D" id="3.90.1490.10">
    <property type="entry name" value="putative n-type atp pyrophosphatase, domain 2"/>
    <property type="match status" value="1"/>
</dbReference>
<dbReference type="EC" id="6.3.1.14" evidence="1"/>
<dbReference type="InterPro" id="IPR002761">
    <property type="entry name" value="Diphthami_syn_dom"/>
</dbReference>
<reference evidence="7" key="1">
    <citation type="submission" date="2021-01" db="EMBL/GenBank/DDBJ databases">
        <authorList>
            <person name="Corre E."/>
            <person name="Pelletier E."/>
            <person name="Niang G."/>
            <person name="Scheremetjew M."/>
            <person name="Finn R."/>
            <person name="Kale V."/>
            <person name="Holt S."/>
            <person name="Cochrane G."/>
            <person name="Meng A."/>
            <person name="Brown T."/>
            <person name="Cohen L."/>
        </authorList>
    </citation>
    <scope>NUCLEOTIDE SEQUENCE</scope>
    <source>
        <strain evidence="7">B650</strain>
    </source>
</reference>
<evidence type="ECO:0000313" key="7">
    <source>
        <dbReference type="EMBL" id="CAD9578247.1"/>
    </source>
</evidence>
<dbReference type="AlphaFoldDB" id="A0A7S2KIS1"/>
<dbReference type="InterPro" id="IPR014729">
    <property type="entry name" value="Rossmann-like_a/b/a_fold"/>
</dbReference>
<dbReference type="Pfam" id="PF01902">
    <property type="entry name" value="Diphthami_syn_2"/>
    <property type="match status" value="2"/>
</dbReference>
<evidence type="ECO:0000256" key="1">
    <source>
        <dbReference type="ARBA" id="ARBA00012089"/>
    </source>
</evidence>
<gene>
    <name evidence="7" type="ORF">LDAN0321_LOCUS9550</name>
</gene>
<proteinExistence type="predicted"/>
<feature type="domain" description="Diphthamide synthase" evidence="6">
    <location>
        <begin position="159"/>
        <end position="259"/>
    </location>
</feature>
<organism evidence="7">
    <name type="scientific">Leptocylindrus danicus</name>
    <dbReference type="NCBI Taxonomy" id="163516"/>
    <lineage>
        <taxon>Eukaryota</taxon>
        <taxon>Sar</taxon>
        <taxon>Stramenopiles</taxon>
        <taxon>Ochrophyta</taxon>
        <taxon>Bacillariophyta</taxon>
        <taxon>Coscinodiscophyceae</taxon>
        <taxon>Chaetocerotophycidae</taxon>
        <taxon>Leptocylindrales</taxon>
        <taxon>Leptocylindraceae</taxon>
        <taxon>Leptocylindrus</taxon>
    </lineage>
</organism>
<dbReference type="Gene3D" id="3.40.50.620">
    <property type="entry name" value="HUPs"/>
    <property type="match status" value="1"/>
</dbReference>
<dbReference type="EMBL" id="HBGY01014740">
    <property type="protein sequence ID" value="CAD9578247.1"/>
    <property type="molecule type" value="Transcribed_RNA"/>
</dbReference>
<dbReference type="GO" id="GO:0017178">
    <property type="term" value="F:diphthine-ammonia ligase activity"/>
    <property type="evidence" value="ECO:0007669"/>
    <property type="project" value="UniProtKB-EC"/>
</dbReference>